<feature type="region of interest" description="Disordered" evidence="1">
    <location>
        <begin position="144"/>
        <end position="179"/>
    </location>
</feature>
<proteinExistence type="predicted"/>
<evidence type="ECO:0000256" key="2">
    <source>
        <dbReference type="SAM" id="SignalP"/>
    </source>
</evidence>
<keyword evidence="4" id="KW-1185">Reference proteome</keyword>
<evidence type="ECO:0008006" key="5">
    <source>
        <dbReference type="Google" id="ProtNLM"/>
    </source>
</evidence>
<evidence type="ECO:0000256" key="1">
    <source>
        <dbReference type="SAM" id="MobiDB-lite"/>
    </source>
</evidence>
<sequence length="179" mass="19647">MRLVALFALFCETHRKAASARTDWAVVVTTDNGTLCTGAARGVDRSFLQFISRVLPLQSLIIPADLSRSSSVHCFSVDFPVEMFVWGRTSFRQLQACFFRLLCFIPTGFPVISVDSQRSTDNITIRQGDTAVIRLFSSSIISSSTTAGESHPPHPLLASSSKHCGARSSHQMQPQITLI</sequence>
<evidence type="ECO:0000313" key="4">
    <source>
        <dbReference type="Proteomes" id="UP001558613"/>
    </source>
</evidence>
<evidence type="ECO:0000313" key="3">
    <source>
        <dbReference type="EMBL" id="KAL1260393.1"/>
    </source>
</evidence>
<protein>
    <recommendedName>
        <fullName evidence="5">Secreted protein</fullName>
    </recommendedName>
</protein>
<organism evidence="3 4">
    <name type="scientific">Cirrhinus molitorella</name>
    <name type="common">mud carp</name>
    <dbReference type="NCBI Taxonomy" id="172907"/>
    <lineage>
        <taxon>Eukaryota</taxon>
        <taxon>Metazoa</taxon>
        <taxon>Chordata</taxon>
        <taxon>Craniata</taxon>
        <taxon>Vertebrata</taxon>
        <taxon>Euteleostomi</taxon>
        <taxon>Actinopterygii</taxon>
        <taxon>Neopterygii</taxon>
        <taxon>Teleostei</taxon>
        <taxon>Ostariophysi</taxon>
        <taxon>Cypriniformes</taxon>
        <taxon>Cyprinidae</taxon>
        <taxon>Labeoninae</taxon>
        <taxon>Labeonini</taxon>
        <taxon>Cirrhinus</taxon>
    </lineage>
</organism>
<comment type="caution">
    <text evidence="3">The sequence shown here is derived from an EMBL/GenBank/DDBJ whole genome shotgun (WGS) entry which is preliminary data.</text>
</comment>
<dbReference type="Proteomes" id="UP001558613">
    <property type="component" value="Unassembled WGS sequence"/>
</dbReference>
<name>A0ABR3M5I0_9TELE</name>
<feature type="signal peptide" evidence="2">
    <location>
        <begin position="1"/>
        <end position="19"/>
    </location>
</feature>
<feature type="chain" id="PRO_5046145549" description="Secreted protein" evidence="2">
    <location>
        <begin position="20"/>
        <end position="179"/>
    </location>
</feature>
<keyword evidence="2" id="KW-0732">Signal</keyword>
<gene>
    <name evidence="3" type="ORF">QQF64_008220</name>
</gene>
<feature type="compositionally biased region" description="Polar residues" evidence="1">
    <location>
        <begin position="168"/>
        <end position="179"/>
    </location>
</feature>
<reference evidence="3 4" key="1">
    <citation type="submission" date="2023-09" db="EMBL/GenBank/DDBJ databases">
        <authorList>
            <person name="Wang M."/>
        </authorList>
    </citation>
    <scope>NUCLEOTIDE SEQUENCE [LARGE SCALE GENOMIC DNA]</scope>
    <source>
        <strain evidence="3">GT-2023</strain>
        <tissue evidence="3">Liver</tissue>
    </source>
</reference>
<accession>A0ABR3M5I0</accession>
<dbReference type="EMBL" id="JAYMGO010000015">
    <property type="protein sequence ID" value="KAL1260393.1"/>
    <property type="molecule type" value="Genomic_DNA"/>
</dbReference>